<evidence type="ECO:0000313" key="5">
    <source>
        <dbReference type="EMBL" id="MBL0425231.1"/>
    </source>
</evidence>
<dbReference type="PROSITE" id="PS50995">
    <property type="entry name" value="HTH_MARR_2"/>
    <property type="match status" value="1"/>
</dbReference>
<dbReference type="PANTHER" id="PTHR33164">
    <property type="entry name" value="TRANSCRIPTIONAL REGULATOR, MARR FAMILY"/>
    <property type="match status" value="1"/>
</dbReference>
<evidence type="ECO:0000256" key="1">
    <source>
        <dbReference type="ARBA" id="ARBA00023015"/>
    </source>
</evidence>
<evidence type="ECO:0000256" key="3">
    <source>
        <dbReference type="ARBA" id="ARBA00023163"/>
    </source>
</evidence>
<name>A0ABS1JM74_9BURK</name>
<evidence type="ECO:0000259" key="4">
    <source>
        <dbReference type="PROSITE" id="PS50995"/>
    </source>
</evidence>
<feature type="domain" description="HTH marR-type" evidence="4">
    <location>
        <begin position="1"/>
        <end position="152"/>
    </location>
</feature>
<dbReference type="SMART" id="SM00347">
    <property type="entry name" value="HTH_MARR"/>
    <property type="match status" value="1"/>
</dbReference>
<dbReference type="Proteomes" id="UP000622707">
    <property type="component" value="Unassembled WGS sequence"/>
</dbReference>
<dbReference type="PRINTS" id="PR00598">
    <property type="entry name" value="HTHMARR"/>
</dbReference>
<protein>
    <submittedName>
        <fullName evidence="5">Winged helix-turn-helix transcriptional regulator</fullName>
    </submittedName>
</protein>
<accession>A0ABS1JM74</accession>
<organism evidence="5 6">
    <name type="scientific">Ramlibacter alkalitolerans</name>
    <dbReference type="NCBI Taxonomy" id="2039631"/>
    <lineage>
        <taxon>Bacteria</taxon>
        <taxon>Pseudomonadati</taxon>
        <taxon>Pseudomonadota</taxon>
        <taxon>Betaproteobacteria</taxon>
        <taxon>Burkholderiales</taxon>
        <taxon>Comamonadaceae</taxon>
        <taxon>Ramlibacter</taxon>
    </lineage>
</organism>
<dbReference type="Gene3D" id="1.10.10.10">
    <property type="entry name" value="Winged helix-like DNA-binding domain superfamily/Winged helix DNA-binding domain"/>
    <property type="match status" value="1"/>
</dbReference>
<keyword evidence="6" id="KW-1185">Reference proteome</keyword>
<dbReference type="RefSeq" id="WP_201688621.1">
    <property type="nucleotide sequence ID" value="NZ_JAEQND010000004.1"/>
</dbReference>
<keyword evidence="1" id="KW-0805">Transcription regulation</keyword>
<dbReference type="InterPro" id="IPR036390">
    <property type="entry name" value="WH_DNA-bd_sf"/>
</dbReference>
<comment type="caution">
    <text evidence="5">The sequence shown here is derived from an EMBL/GenBank/DDBJ whole genome shotgun (WGS) entry which is preliminary data.</text>
</comment>
<sequence length="164" mass="18084">MIKRATRTTPPATTGALELHEVPGHCIRRLQQVAVAIFMQEAASSGVTPVQYAVLQTLMDRPGIDQRTLAGAVSFDTSTVGGVVDRLEARGLLARSFAAEDRRVRRLRLTTDGEALLAELTPAMERTQERILEPLAAEERESFMHMMQRVIGHHENLSRTEPGA</sequence>
<dbReference type="EMBL" id="JAEQND010000004">
    <property type="protein sequence ID" value="MBL0425231.1"/>
    <property type="molecule type" value="Genomic_DNA"/>
</dbReference>
<gene>
    <name evidence="5" type="ORF">JI746_08930</name>
</gene>
<dbReference type="InterPro" id="IPR000835">
    <property type="entry name" value="HTH_MarR-typ"/>
</dbReference>
<dbReference type="PROSITE" id="PS01117">
    <property type="entry name" value="HTH_MARR_1"/>
    <property type="match status" value="1"/>
</dbReference>
<keyword evidence="2" id="KW-0238">DNA-binding</keyword>
<dbReference type="SUPFAM" id="SSF46785">
    <property type="entry name" value="Winged helix' DNA-binding domain"/>
    <property type="match status" value="1"/>
</dbReference>
<dbReference type="InterPro" id="IPR036388">
    <property type="entry name" value="WH-like_DNA-bd_sf"/>
</dbReference>
<proteinExistence type="predicted"/>
<dbReference type="InterPro" id="IPR023187">
    <property type="entry name" value="Tscrpt_reg_MarR-type_CS"/>
</dbReference>
<dbReference type="InterPro" id="IPR039422">
    <property type="entry name" value="MarR/SlyA-like"/>
</dbReference>
<dbReference type="PANTHER" id="PTHR33164:SF95">
    <property type="entry name" value="TRANSCRIPTIONAL REGULATOR"/>
    <property type="match status" value="1"/>
</dbReference>
<evidence type="ECO:0000313" key="6">
    <source>
        <dbReference type="Proteomes" id="UP000622707"/>
    </source>
</evidence>
<evidence type="ECO:0000256" key="2">
    <source>
        <dbReference type="ARBA" id="ARBA00023125"/>
    </source>
</evidence>
<dbReference type="Pfam" id="PF01047">
    <property type="entry name" value="MarR"/>
    <property type="match status" value="1"/>
</dbReference>
<keyword evidence="3" id="KW-0804">Transcription</keyword>
<reference evidence="5 6" key="1">
    <citation type="journal article" date="2017" name="Int. J. Syst. Evol. Microbiol.">
        <title>Ramlibacter alkalitolerans sp. nov., alkali-tolerant bacterium isolated from soil of ginseng.</title>
        <authorList>
            <person name="Lee D.H."/>
            <person name="Cha C.J."/>
        </authorList>
    </citation>
    <scope>NUCLEOTIDE SEQUENCE [LARGE SCALE GENOMIC DNA]</scope>
    <source>
        <strain evidence="5 6">KACC 19305</strain>
    </source>
</reference>